<dbReference type="Proteomes" id="UP000759537">
    <property type="component" value="Unassembled WGS sequence"/>
</dbReference>
<accession>A0A9P5MV70</accession>
<dbReference type="AlphaFoldDB" id="A0A9P5MV70"/>
<name>A0A9P5MV70_9AGAM</name>
<dbReference type="EMBL" id="WHVB01000009">
    <property type="protein sequence ID" value="KAF8479619.1"/>
    <property type="molecule type" value="Genomic_DNA"/>
</dbReference>
<feature type="region of interest" description="Disordered" evidence="1">
    <location>
        <begin position="86"/>
        <end position="107"/>
    </location>
</feature>
<reference evidence="2" key="2">
    <citation type="journal article" date="2020" name="Nat. Commun.">
        <title>Large-scale genome sequencing of mycorrhizal fungi provides insights into the early evolution of symbiotic traits.</title>
        <authorList>
            <person name="Miyauchi S."/>
            <person name="Kiss E."/>
            <person name="Kuo A."/>
            <person name="Drula E."/>
            <person name="Kohler A."/>
            <person name="Sanchez-Garcia M."/>
            <person name="Morin E."/>
            <person name="Andreopoulos B."/>
            <person name="Barry K.W."/>
            <person name="Bonito G."/>
            <person name="Buee M."/>
            <person name="Carver A."/>
            <person name="Chen C."/>
            <person name="Cichocki N."/>
            <person name="Clum A."/>
            <person name="Culley D."/>
            <person name="Crous P.W."/>
            <person name="Fauchery L."/>
            <person name="Girlanda M."/>
            <person name="Hayes R.D."/>
            <person name="Keri Z."/>
            <person name="LaButti K."/>
            <person name="Lipzen A."/>
            <person name="Lombard V."/>
            <person name="Magnuson J."/>
            <person name="Maillard F."/>
            <person name="Murat C."/>
            <person name="Nolan M."/>
            <person name="Ohm R.A."/>
            <person name="Pangilinan J."/>
            <person name="Pereira M.F."/>
            <person name="Perotto S."/>
            <person name="Peter M."/>
            <person name="Pfister S."/>
            <person name="Riley R."/>
            <person name="Sitrit Y."/>
            <person name="Stielow J.B."/>
            <person name="Szollosi G."/>
            <person name="Zifcakova L."/>
            <person name="Stursova M."/>
            <person name="Spatafora J.W."/>
            <person name="Tedersoo L."/>
            <person name="Vaario L.M."/>
            <person name="Yamada A."/>
            <person name="Yan M."/>
            <person name="Wang P."/>
            <person name="Xu J."/>
            <person name="Bruns T."/>
            <person name="Baldrian P."/>
            <person name="Vilgalys R."/>
            <person name="Dunand C."/>
            <person name="Henrissat B."/>
            <person name="Grigoriev I.V."/>
            <person name="Hibbett D."/>
            <person name="Nagy L.G."/>
            <person name="Martin F.M."/>
        </authorList>
    </citation>
    <scope>NUCLEOTIDE SEQUENCE</scope>
    <source>
        <strain evidence="2">Prilba</strain>
    </source>
</reference>
<evidence type="ECO:0000313" key="3">
    <source>
        <dbReference type="Proteomes" id="UP000759537"/>
    </source>
</evidence>
<evidence type="ECO:0000256" key="1">
    <source>
        <dbReference type="SAM" id="MobiDB-lite"/>
    </source>
</evidence>
<keyword evidence="3" id="KW-1185">Reference proteome</keyword>
<evidence type="ECO:0000313" key="2">
    <source>
        <dbReference type="EMBL" id="KAF8479619.1"/>
    </source>
</evidence>
<organism evidence="2 3">
    <name type="scientific">Russula ochroleuca</name>
    <dbReference type="NCBI Taxonomy" id="152965"/>
    <lineage>
        <taxon>Eukaryota</taxon>
        <taxon>Fungi</taxon>
        <taxon>Dikarya</taxon>
        <taxon>Basidiomycota</taxon>
        <taxon>Agaricomycotina</taxon>
        <taxon>Agaricomycetes</taxon>
        <taxon>Russulales</taxon>
        <taxon>Russulaceae</taxon>
        <taxon>Russula</taxon>
    </lineage>
</organism>
<reference evidence="2" key="1">
    <citation type="submission" date="2019-10" db="EMBL/GenBank/DDBJ databases">
        <authorList>
            <consortium name="DOE Joint Genome Institute"/>
            <person name="Kuo A."/>
            <person name="Miyauchi S."/>
            <person name="Kiss E."/>
            <person name="Drula E."/>
            <person name="Kohler A."/>
            <person name="Sanchez-Garcia M."/>
            <person name="Andreopoulos B."/>
            <person name="Barry K.W."/>
            <person name="Bonito G."/>
            <person name="Buee M."/>
            <person name="Carver A."/>
            <person name="Chen C."/>
            <person name="Cichocki N."/>
            <person name="Clum A."/>
            <person name="Culley D."/>
            <person name="Crous P.W."/>
            <person name="Fauchery L."/>
            <person name="Girlanda M."/>
            <person name="Hayes R."/>
            <person name="Keri Z."/>
            <person name="LaButti K."/>
            <person name="Lipzen A."/>
            <person name="Lombard V."/>
            <person name="Magnuson J."/>
            <person name="Maillard F."/>
            <person name="Morin E."/>
            <person name="Murat C."/>
            <person name="Nolan M."/>
            <person name="Ohm R."/>
            <person name="Pangilinan J."/>
            <person name="Pereira M."/>
            <person name="Perotto S."/>
            <person name="Peter M."/>
            <person name="Riley R."/>
            <person name="Sitrit Y."/>
            <person name="Stielow B."/>
            <person name="Szollosi G."/>
            <person name="Zifcakova L."/>
            <person name="Stursova M."/>
            <person name="Spatafora J.W."/>
            <person name="Tedersoo L."/>
            <person name="Vaario L.-M."/>
            <person name="Yamada A."/>
            <person name="Yan M."/>
            <person name="Wang P."/>
            <person name="Xu J."/>
            <person name="Bruns T."/>
            <person name="Baldrian P."/>
            <person name="Vilgalys R."/>
            <person name="Henrissat B."/>
            <person name="Grigoriev I.V."/>
            <person name="Hibbett D."/>
            <person name="Nagy L.G."/>
            <person name="Martin F.M."/>
        </authorList>
    </citation>
    <scope>NUCLEOTIDE SEQUENCE</scope>
    <source>
        <strain evidence="2">Prilba</strain>
    </source>
</reference>
<proteinExistence type="predicted"/>
<protein>
    <submittedName>
        <fullName evidence="2">Uncharacterized protein</fullName>
    </submittedName>
</protein>
<gene>
    <name evidence="2" type="ORF">DFH94DRAFT_490871</name>
</gene>
<sequence>MPGHPSIPDRRIPTSTVESLPACLQLCALVAFVPLFPAPPSPSPLPHPPWMPMRRPAGLTLPSFFLFLFGCFVSSRGQRYWPSPCHAAHRKDSLGTRQRREKGTWEAQTSRQAVPPWNHTVHLSPMIDDLPLKTNTPHHHHHTRPIIIITSCSFLRANQPRADLNTHIHTHTQQTHQIR</sequence>
<comment type="caution">
    <text evidence="2">The sequence shown here is derived from an EMBL/GenBank/DDBJ whole genome shotgun (WGS) entry which is preliminary data.</text>
</comment>